<gene>
    <name evidence="1" type="ORF">COLO4_04681</name>
</gene>
<sequence length="47" mass="5514">MSLPERKMVSLISLMRRWKSFKPWGEGDERVCEAPDSMNPRIPSFFA</sequence>
<evidence type="ECO:0000313" key="1">
    <source>
        <dbReference type="EMBL" id="OMP10249.1"/>
    </source>
</evidence>
<evidence type="ECO:0000313" key="2">
    <source>
        <dbReference type="Proteomes" id="UP000187203"/>
    </source>
</evidence>
<comment type="caution">
    <text evidence="1">The sequence shown here is derived from an EMBL/GenBank/DDBJ whole genome shotgun (WGS) entry which is preliminary data.</text>
</comment>
<protein>
    <submittedName>
        <fullName evidence="1">Uncharacterized protein</fullName>
    </submittedName>
</protein>
<dbReference type="AlphaFoldDB" id="A0A1R3KT82"/>
<dbReference type="EMBL" id="AWUE01011964">
    <property type="protein sequence ID" value="OMP10249.1"/>
    <property type="molecule type" value="Genomic_DNA"/>
</dbReference>
<reference evidence="2" key="1">
    <citation type="submission" date="2013-09" db="EMBL/GenBank/DDBJ databases">
        <title>Corchorus olitorius genome sequencing.</title>
        <authorList>
            <person name="Alam M."/>
            <person name="Haque M.S."/>
            <person name="Islam M.S."/>
            <person name="Emdad E.M."/>
            <person name="Islam M.M."/>
            <person name="Ahmed B."/>
            <person name="Halim A."/>
            <person name="Hossen Q.M.M."/>
            <person name="Hossain M.Z."/>
            <person name="Ahmed R."/>
            <person name="Khan M.M."/>
            <person name="Islam R."/>
            <person name="Rashid M.M."/>
            <person name="Khan S.A."/>
            <person name="Rahman M.S."/>
            <person name="Alam M."/>
            <person name="Yahiya A.S."/>
            <person name="Khan M.S."/>
            <person name="Azam M.S."/>
            <person name="Haque T."/>
            <person name="Lashkar M.Z.H."/>
            <person name="Akhand A.I."/>
            <person name="Morshed G."/>
            <person name="Roy S."/>
            <person name="Uddin K.S."/>
            <person name="Rabeya T."/>
            <person name="Hossain A.S."/>
            <person name="Chowdhury A."/>
            <person name="Snigdha A.R."/>
            <person name="Mortoza M.S."/>
            <person name="Matin S.A."/>
            <person name="Hoque S.M.E."/>
            <person name="Islam M.K."/>
            <person name="Roy D.K."/>
            <person name="Haider R."/>
            <person name="Moosa M.M."/>
            <person name="Elias S.M."/>
            <person name="Hasan A.M."/>
            <person name="Jahan S."/>
            <person name="Shafiuddin M."/>
            <person name="Mahmood N."/>
            <person name="Shommy N.S."/>
        </authorList>
    </citation>
    <scope>NUCLEOTIDE SEQUENCE [LARGE SCALE GENOMIC DNA]</scope>
    <source>
        <strain evidence="2">cv. O-4</strain>
    </source>
</reference>
<organism evidence="1 2">
    <name type="scientific">Corchorus olitorius</name>
    <dbReference type="NCBI Taxonomy" id="93759"/>
    <lineage>
        <taxon>Eukaryota</taxon>
        <taxon>Viridiplantae</taxon>
        <taxon>Streptophyta</taxon>
        <taxon>Embryophyta</taxon>
        <taxon>Tracheophyta</taxon>
        <taxon>Spermatophyta</taxon>
        <taxon>Magnoliopsida</taxon>
        <taxon>eudicotyledons</taxon>
        <taxon>Gunneridae</taxon>
        <taxon>Pentapetalae</taxon>
        <taxon>rosids</taxon>
        <taxon>malvids</taxon>
        <taxon>Malvales</taxon>
        <taxon>Malvaceae</taxon>
        <taxon>Grewioideae</taxon>
        <taxon>Apeibeae</taxon>
        <taxon>Corchorus</taxon>
    </lineage>
</organism>
<name>A0A1R3KT82_9ROSI</name>
<dbReference type="Proteomes" id="UP000187203">
    <property type="component" value="Unassembled WGS sequence"/>
</dbReference>
<accession>A0A1R3KT82</accession>
<proteinExistence type="predicted"/>
<keyword evidence="2" id="KW-1185">Reference proteome</keyword>